<evidence type="ECO:0008006" key="9">
    <source>
        <dbReference type="Google" id="ProtNLM"/>
    </source>
</evidence>
<dbReference type="Proteomes" id="UP000319663">
    <property type="component" value="Unassembled WGS sequence"/>
</dbReference>
<accession>A0A507QP56</accession>
<evidence type="ECO:0000256" key="1">
    <source>
        <dbReference type="ARBA" id="ARBA00004141"/>
    </source>
</evidence>
<protein>
    <recommendedName>
        <fullName evidence="9">PQ loop repeat protein</fullName>
    </recommendedName>
</protein>
<dbReference type="AlphaFoldDB" id="A0A507QP56"/>
<feature type="region of interest" description="Disordered" evidence="5">
    <location>
        <begin position="194"/>
        <end position="216"/>
    </location>
</feature>
<dbReference type="Pfam" id="PF04193">
    <property type="entry name" value="PQ-loop"/>
    <property type="match status" value="1"/>
</dbReference>
<evidence type="ECO:0000256" key="3">
    <source>
        <dbReference type="ARBA" id="ARBA00022989"/>
    </source>
</evidence>
<dbReference type="FunFam" id="1.20.1280.290:FF:000005">
    <property type="entry name" value="PQ-loop repeat-containing protein 1"/>
    <property type="match status" value="1"/>
</dbReference>
<dbReference type="GO" id="GO:0016020">
    <property type="term" value="C:membrane"/>
    <property type="evidence" value="ECO:0007669"/>
    <property type="project" value="UniProtKB-SubCell"/>
</dbReference>
<dbReference type="GO" id="GO:0042147">
    <property type="term" value="P:retrograde transport, endosome to Golgi"/>
    <property type="evidence" value="ECO:0007669"/>
    <property type="project" value="TreeGrafter"/>
</dbReference>
<dbReference type="STRING" id="5098.A0A507QP56"/>
<keyword evidence="4 6" id="KW-0472">Membrane</keyword>
<evidence type="ECO:0000313" key="7">
    <source>
        <dbReference type="EMBL" id="TQB70258.1"/>
    </source>
</evidence>
<keyword evidence="3 6" id="KW-1133">Transmembrane helix</keyword>
<dbReference type="GO" id="GO:0045332">
    <property type="term" value="P:phospholipid translocation"/>
    <property type="evidence" value="ECO:0007669"/>
    <property type="project" value="TreeGrafter"/>
</dbReference>
<reference evidence="7 8" key="1">
    <citation type="submission" date="2019-06" db="EMBL/GenBank/DDBJ databases">
        <title>Wine fermentation using esterase from Monascus purpureus.</title>
        <authorList>
            <person name="Geng C."/>
            <person name="Zhang Y."/>
        </authorList>
    </citation>
    <scope>NUCLEOTIDE SEQUENCE [LARGE SCALE GENOMIC DNA]</scope>
    <source>
        <strain evidence="7">HQ1</strain>
    </source>
</reference>
<name>A0A507QP56_MONPU</name>
<gene>
    <name evidence="7" type="ORF">MPDQ_000716</name>
</gene>
<keyword evidence="8" id="KW-1185">Reference proteome</keyword>
<proteinExistence type="predicted"/>
<dbReference type="InterPro" id="IPR006603">
    <property type="entry name" value="PQ-loop_rpt"/>
</dbReference>
<sequence>MLVASILKVFYWFGAYYSITLFAQASVMIVVQLLLLKVALDNRPSPGVKNGVEHVPFSSVDGEYSRPYEFWQWRNAKPYWMCLAYFVAALFCIHLTPVARTEAYTNFLGYVGLAVEATLPLPQILANQRSRSCAGFRLSVLASWLIGDAMKMCYFFGSTEVIPWSFRTCGIFQCMCDCYLGIQFWMFSSSSFKTAASSPRGSGERWGAEEKDIRLS</sequence>
<evidence type="ECO:0000313" key="8">
    <source>
        <dbReference type="Proteomes" id="UP000319663"/>
    </source>
</evidence>
<feature type="transmembrane region" description="Helical" evidence="6">
    <location>
        <begin position="15"/>
        <end position="36"/>
    </location>
</feature>
<evidence type="ECO:0000256" key="4">
    <source>
        <dbReference type="ARBA" id="ARBA00023136"/>
    </source>
</evidence>
<comment type="subcellular location">
    <subcellularLocation>
        <location evidence="1">Membrane</location>
        <topology evidence="1">Multi-pass membrane protein</topology>
    </subcellularLocation>
</comment>
<feature type="transmembrane region" description="Helical" evidence="6">
    <location>
        <begin position="79"/>
        <end position="97"/>
    </location>
</feature>
<dbReference type="GO" id="GO:0005829">
    <property type="term" value="C:cytosol"/>
    <property type="evidence" value="ECO:0007669"/>
    <property type="project" value="GOC"/>
</dbReference>
<dbReference type="PANTHER" id="PTHR14856:SF9">
    <property type="entry name" value="PQ-LOOP REPEAT-CONTAINING PROTEIN 1"/>
    <property type="match status" value="1"/>
</dbReference>
<dbReference type="PANTHER" id="PTHR14856">
    <property type="entry name" value="PQ-LOOP REPEAT-CONTAINING PROTEIN 1-LIKE PROTEIN"/>
    <property type="match status" value="1"/>
</dbReference>
<dbReference type="InterPro" id="IPR052241">
    <property type="entry name" value="SLC66/Scramblase_ANY1"/>
</dbReference>
<evidence type="ECO:0000256" key="5">
    <source>
        <dbReference type="SAM" id="MobiDB-lite"/>
    </source>
</evidence>
<dbReference type="Gene3D" id="1.20.1280.290">
    <property type="match status" value="1"/>
</dbReference>
<dbReference type="GO" id="GO:0005802">
    <property type="term" value="C:trans-Golgi network"/>
    <property type="evidence" value="ECO:0007669"/>
    <property type="project" value="TreeGrafter"/>
</dbReference>
<organism evidence="7 8">
    <name type="scientific">Monascus purpureus</name>
    <name type="common">Red mold</name>
    <name type="synonym">Monascus anka</name>
    <dbReference type="NCBI Taxonomy" id="5098"/>
    <lineage>
        <taxon>Eukaryota</taxon>
        <taxon>Fungi</taxon>
        <taxon>Dikarya</taxon>
        <taxon>Ascomycota</taxon>
        <taxon>Pezizomycotina</taxon>
        <taxon>Eurotiomycetes</taxon>
        <taxon>Eurotiomycetidae</taxon>
        <taxon>Eurotiales</taxon>
        <taxon>Aspergillaceae</taxon>
        <taxon>Monascus</taxon>
    </lineage>
</organism>
<dbReference type="EMBL" id="VIFY01000115">
    <property type="protein sequence ID" value="TQB70258.1"/>
    <property type="molecule type" value="Genomic_DNA"/>
</dbReference>
<feature type="compositionally biased region" description="Basic and acidic residues" evidence="5">
    <location>
        <begin position="202"/>
        <end position="216"/>
    </location>
</feature>
<dbReference type="GO" id="GO:0005768">
    <property type="term" value="C:endosome"/>
    <property type="evidence" value="ECO:0007669"/>
    <property type="project" value="TreeGrafter"/>
</dbReference>
<evidence type="ECO:0000256" key="2">
    <source>
        <dbReference type="ARBA" id="ARBA00022692"/>
    </source>
</evidence>
<comment type="caution">
    <text evidence="7">The sequence shown here is derived from an EMBL/GenBank/DDBJ whole genome shotgun (WGS) entry which is preliminary data.</text>
</comment>
<keyword evidence="2 6" id="KW-0812">Transmembrane</keyword>
<evidence type="ECO:0000256" key="6">
    <source>
        <dbReference type="SAM" id="Phobius"/>
    </source>
</evidence>